<evidence type="ECO:0000259" key="2">
    <source>
        <dbReference type="PROSITE" id="PS51391"/>
    </source>
</evidence>
<evidence type="ECO:0000256" key="1">
    <source>
        <dbReference type="SAM" id="MobiDB-lite"/>
    </source>
</evidence>
<dbReference type="EMBL" id="VIFY01000093">
    <property type="protein sequence ID" value="TQB70854.1"/>
    <property type="molecule type" value="Genomic_DNA"/>
</dbReference>
<reference evidence="3 4" key="1">
    <citation type="submission" date="2019-06" db="EMBL/GenBank/DDBJ databases">
        <title>Wine fermentation using esterase from Monascus purpureus.</title>
        <authorList>
            <person name="Geng C."/>
            <person name="Zhang Y."/>
        </authorList>
    </citation>
    <scope>NUCLEOTIDE SEQUENCE [LARGE SCALE GENOMIC DNA]</scope>
    <source>
        <strain evidence="3">HQ1</strain>
    </source>
</reference>
<dbReference type="GO" id="GO:0006874">
    <property type="term" value="P:intracellular calcium ion homeostasis"/>
    <property type="evidence" value="ECO:0007669"/>
    <property type="project" value="TreeGrafter"/>
</dbReference>
<dbReference type="InterPro" id="IPR006569">
    <property type="entry name" value="CID_dom"/>
</dbReference>
<organism evidence="3 4">
    <name type="scientific">Monascus purpureus</name>
    <name type="common">Red mold</name>
    <name type="synonym">Monascus anka</name>
    <dbReference type="NCBI Taxonomy" id="5098"/>
    <lineage>
        <taxon>Eukaryota</taxon>
        <taxon>Fungi</taxon>
        <taxon>Dikarya</taxon>
        <taxon>Ascomycota</taxon>
        <taxon>Pezizomycotina</taxon>
        <taxon>Eurotiomycetes</taxon>
        <taxon>Eurotiomycetidae</taxon>
        <taxon>Eurotiales</taxon>
        <taxon>Aspergillaceae</taxon>
        <taxon>Monascus</taxon>
    </lineage>
</organism>
<dbReference type="AlphaFoldDB" id="A0A507QV74"/>
<dbReference type="Pfam" id="PF04818">
    <property type="entry name" value="CID"/>
    <property type="match status" value="1"/>
</dbReference>
<proteinExistence type="predicted"/>
<dbReference type="PROSITE" id="PS51391">
    <property type="entry name" value="CID"/>
    <property type="match status" value="1"/>
</dbReference>
<protein>
    <recommendedName>
        <fullName evidence="2">CID domain-containing protein</fullName>
    </recommendedName>
</protein>
<feature type="domain" description="CID" evidence="2">
    <location>
        <begin position="25"/>
        <end position="194"/>
    </location>
</feature>
<accession>A0A507QV74</accession>
<dbReference type="PANTHER" id="PTHR12323:SF0">
    <property type="entry name" value="CALCIUM HOMEOSTASIS ENDOPLASMIC RETICULUM PROTEIN"/>
    <property type="match status" value="1"/>
</dbReference>
<sequence length="426" mass="45810">MAAHQIAIAKASLSAGLLRPDPTSVARDEITAFHSSLDRALSHCSSANIQTCKSWLLNNVVLSSNRVGVLGKYLVALSASFADAEDASAKSSKPTAGVRQKTSAKRKRLHILYLLNDLFHHTKYHADTAVGFSTLSGSLQPYIVQLVGYAASYDREKNPKHHRRLEELLDIWSEHGYYSTDYVNKLREVVRNSALAGAVKASVDTEESSKGTTKGSDARSVPFVMPATHGDPSMPYYDLPAGNLIPHMIPNSTAPLRPDSIKPLQFLAGPADAKLVAAVKAFLKDVDRIYGPEDDRGNEEGVVDIDELGQTIIRDEITGEIINGETYYGWSPSISGRAATFGTGYGTGSSATPTKLQRSLAPPSSSIGNGLPAWAGNGRCPRVRIISRSLTLALALDVLVVPGVSLDIHLLVGDGDEQMQQTSVEY</sequence>
<dbReference type="Proteomes" id="UP000319663">
    <property type="component" value="Unassembled WGS sequence"/>
</dbReference>
<evidence type="ECO:0000313" key="3">
    <source>
        <dbReference type="EMBL" id="TQB70854.1"/>
    </source>
</evidence>
<evidence type="ECO:0000313" key="4">
    <source>
        <dbReference type="Proteomes" id="UP000319663"/>
    </source>
</evidence>
<keyword evidence="4" id="KW-1185">Reference proteome</keyword>
<dbReference type="GO" id="GO:0048471">
    <property type="term" value="C:perinuclear region of cytoplasm"/>
    <property type="evidence" value="ECO:0007669"/>
    <property type="project" value="TreeGrafter"/>
</dbReference>
<dbReference type="Gene3D" id="1.25.40.90">
    <property type="match status" value="1"/>
</dbReference>
<comment type="caution">
    <text evidence="3">The sequence shown here is derived from an EMBL/GenBank/DDBJ whole genome shotgun (WGS) entry which is preliminary data.</text>
</comment>
<name>A0A507QV74_MONPU</name>
<dbReference type="InterPro" id="IPR008942">
    <property type="entry name" value="ENTH_VHS"/>
</dbReference>
<gene>
    <name evidence="3" type="ORF">MPDQ_008020</name>
</gene>
<feature type="region of interest" description="Disordered" evidence="1">
    <location>
        <begin position="200"/>
        <end position="221"/>
    </location>
</feature>
<dbReference type="PANTHER" id="PTHR12323">
    <property type="entry name" value="SR-RELATED CTD ASSOCIATED FACTOR 6"/>
    <property type="match status" value="1"/>
</dbReference>